<protein>
    <submittedName>
        <fullName evidence="3">11547_t:CDS:1</fullName>
    </submittedName>
</protein>
<dbReference type="PROSITE" id="PS51421">
    <property type="entry name" value="RAS"/>
    <property type="match status" value="1"/>
</dbReference>
<dbReference type="InterPro" id="IPR027417">
    <property type="entry name" value="P-loop_NTPase"/>
</dbReference>
<evidence type="ECO:0000256" key="2">
    <source>
        <dbReference type="ARBA" id="ARBA00023134"/>
    </source>
</evidence>
<dbReference type="Proteomes" id="UP000789342">
    <property type="component" value="Unassembled WGS sequence"/>
</dbReference>
<dbReference type="GO" id="GO:0016020">
    <property type="term" value="C:membrane"/>
    <property type="evidence" value="ECO:0007669"/>
    <property type="project" value="InterPro"/>
</dbReference>
<dbReference type="InterPro" id="IPR020849">
    <property type="entry name" value="Small_GTPase_Ras-type"/>
</dbReference>
<reference evidence="3" key="1">
    <citation type="submission" date="2021-06" db="EMBL/GenBank/DDBJ databases">
        <authorList>
            <person name="Kallberg Y."/>
            <person name="Tangrot J."/>
            <person name="Rosling A."/>
        </authorList>
    </citation>
    <scope>NUCLEOTIDE SEQUENCE</scope>
    <source>
        <strain evidence="3">CL551</strain>
    </source>
</reference>
<keyword evidence="1" id="KW-0547">Nucleotide-binding</keyword>
<dbReference type="SMART" id="SM00175">
    <property type="entry name" value="RAB"/>
    <property type="match status" value="1"/>
</dbReference>
<dbReference type="AlphaFoldDB" id="A0A9N8YQ94"/>
<comment type="caution">
    <text evidence="3">The sequence shown here is derived from an EMBL/GenBank/DDBJ whole genome shotgun (WGS) entry which is preliminary data.</text>
</comment>
<keyword evidence="2" id="KW-0342">GTP-binding</keyword>
<dbReference type="PROSITE" id="PS51419">
    <property type="entry name" value="RAB"/>
    <property type="match status" value="1"/>
</dbReference>
<sequence length="205" mass="23501">MELLKIVALGDATESKTTLVTQSYALLIEDTYQKQVVVDGQPYTVEIKDSSGRDEHRALLDQSIRDAEAFALVYSVTSRETFARIEKHYNRIISLKQDYYEEIPSATESLVRAGLVRRSSVHKTSPMIPIMIIGDNFDKVDKREVSRDEAIRLAERLECKFLETSTKTSVNVEMCFDTWENERLREEGKDVRKGRTLRNVLCCGE</sequence>
<dbReference type="GO" id="GO:0003924">
    <property type="term" value="F:GTPase activity"/>
    <property type="evidence" value="ECO:0007669"/>
    <property type="project" value="InterPro"/>
</dbReference>
<dbReference type="PANTHER" id="PTHR24070">
    <property type="entry name" value="RAS, DI-RAS, AND RHEB FAMILY MEMBERS OF SMALL GTPASE SUPERFAMILY"/>
    <property type="match status" value="1"/>
</dbReference>
<gene>
    <name evidence="3" type="ORF">AMORRO_LOCUS183</name>
</gene>
<accession>A0A9N8YQ94</accession>
<proteinExistence type="predicted"/>
<dbReference type="SUPFAM" id="SSF52540">
    <property type="entry name" value="P-loop containing nucleoside triphosphate hydrolases"/>
    <property type="match status" value="1"/>
</dbReference>
<dbReference type="SMART" id="SM00173">
    <property type="entry name" value="RAS"/>
    <property type="match status" value="1"/>
</dbReference>
<dbReference type="GO" id="GO:0005525">
    <property type="term" value="F:GTP binding"/>
    <property type="evidence" value="ECO:0007669"/>
    <property type="project" value="UniProtKB-KW"/>
</dbReference>
<evidence type="ECO:0000313" key="4">
    <source>
        <dbReference type="Proteomes" id="UP000789342"/>
    </source>
</evidence>
<dbReference type="EMBL" id="CAJVPV010000041">
    <property type="protein sequence ID" value="CAG8439683.1"/>
    <property type="molecule type" value="Genomic_DNA"/>
</dbReference>
<evidence type="ECO:0000256" key="1">
    <source>
        <dbReference type="ARBA" id="ARBA00022741"/>
    </source>
</evidence>
<organism evidence="3 4">
    <name type="scientific">Acaulospora morrowiae</name>
    <dbReference type="NCBI Taxonomy" id="94023"/>
    <lineage>
        <taxon>Eukaryota</taxon>
        <taxon>Fungi</taxon>
        <taxon>Fungi incertae sedis</taxon>
        <taxon>Mucoromycota</taxon>
        <taxon>Glomeromycotina</taxon>
        <taxon>Glomeromycetes</taxon>
        <taxon>Diversisporales</taxon>
        <taxon>Acaulosporaceae</taxon>
        <taxon>Acaulospora</taxon>
    </lineage>
</organism>
<dbReference type="GO" id="GO:0007165">
    <property type="term" value="P:signal transduction"/>
    <property type="evidence" value="ECO:0007669"/>
    <property type="project" value="InterPro"/>
</dbReference>
<dbReference type="InterPro" id="IPR001806">
    <property type="entry name" value="Small_GTPase"/>
</dbReference>
<dbReference type="PRINTS" id="PR00449">
    <property type="entry name" value="RASTRNSFRMNG"/>
</dbReference>
<keyword evidence="4" id="KW-1185">Reference proteome</keyword>
<evidence type="ECO:0000313" key="3">
    <source>
        <dbReference type="EMBL" id="CAG8439683.1"/>
    </source>
</evidence>
<dbReference type="OrthoDB" id="5976022at2759"/>
<dbReference type="Pfam" id="PF00071">
    <property type="entry name" value="Ras"/>
    <property type="match status" value="2"/>
</dbReference>
<dbReference type="Gene3D" id="3.40.50.300">
    <property type="entry name" value="P-loop containing nucleotide triphosphate hydrolases"/>
    <property type="match status" value="1"/>
</dbReference>
<name>A0A9N8YQ94_9GLOM</name>